<evidence type="ECO:0000313" key="2">
    <source>
        <dbReference type="EMBL" id="EIT70931.1"/>
    </source>
</evidence>
<name>I8I446_9GAMM</name>
<comment type="caution">
    <text evidence="2">The sequence shown here is derived from an EMBL/GenBank/DDBJ whole genome shotgun (WGS) entry which is preliminary data.</text>
</comment>
<reference evidence="2 3" key="1">
    <citation type="journal article" date="2012" name="J. Bacteriol.">
        <title>Genome Sequence of n-Alkane-Degrading Hydrocarboniphaga effusa Strain AP103T (ATCC BAA-332T).</title>
        <authorList>
            <person name="Chang H.K."/>
            <person name="Zylstra G.J."/>
            <person name="Chae J.C."/>
        </authorList>
    </citation>
    <scope>NUCLEOTIDE SEQUENCE [LARGE SCALE GENOMIC DNA]</scope>
    <source>
        <strain evidence="2 3">AP103</strain>
    </source>
</reference>
<gene>
    <name evidence="2" type="ORF">WQQ_10680</name>
</gene>
<sequence>MAPATTVEANACRRMRGAVRQQGSGPVQDRPGLAWMNWDR</sequence>
<evidence type="ECO:0000313" key="3">
    <source>
        <dbReference type="Proteomes" id="UP000003704"/>
    </source>
</evidence>
<protein>
    <submittedName>
        <fullName evidence="2">Uncharacterized protein</fullName>
    </submittedName>
</protein>
<keyword evidence="3" id="KW-1185">Reference proteome</keyword>
<organism evidence="2 3">
    <name type="scientific">Hydrocarboniphaga effusa AP103</name>
    <dbReference type="NCBI Taxonomy" id="1172194"/>
    <lineage>
        <taxon>Bacteria</taxon>
        <taxon>Pseudomonadati</taxon>
        <taxon>Pseudomonadota</taxon>
        <taxon>Gammaproteobacteria</taxon>
        <taxon>Nevskiales</taxon>
        <taxon>Nevskiaceae</taxon>
        <taxon>Hydrocarboniphaga</taxon>
    </lineage>
</organism>
<accession>I8I446</accession>
<evidence type="ECO:0000256" key="1">
    <source>
        <dbReference type="SAM" id="MobiDB-lite"/>
    </source>
</evidence>
<dbReference type="Proteomes" id="UP000003704">
    <property type="component" value="Unassembled WGS sequence"/>
</dbReference>
<dbReference type="EMBL" id="AKGD01000001">
    <property type="protein sequence ID" value="EIT70931.1"/>
    <property type="molecule type" value="Genomic_DNA"/>
</dbReference>
<feature type="region of interest" description="Disordered" evidence="1">
    <location>
        <begin position="1"/>
        <end position="40"/>
    </location>
</feature>
<proteinExistence type="predicted"/>
<dbReference type="AlphaFoldDB" id="I8I446"/>